<dbReference type="AlphaFoldDB" id="A0A6F9DV73"/>
<evidence type="ECO:0000259" key="8">
    <source>
        <dbReference type="Pfam" id="PF07773"/>
    </source>
</evidence>
<protein>
    <submittedName>
        <fullName evidence="10">Tectonic-2-like</fullName>
    </submittedName>
</protein>
<accession>A0A6F9DV73</accession>
<proteinExistence type="evidence at transcript level"/>
<keyword evidence="4" id="KW-0970">Cilium biogenesis/degradation</keyword>
<comment type="similarity">
    <text evidence="1">Belongs to the tectonic family.</text>
</comment>
<keyword evidence="6" id="KW-0812">Transmembrane</keyword>
<keyword evidence="6" id="KW-1133">Transmembrane helix</keyword>
<dbReference type="PANTHER" id="PTHR14611:SF6">
    <property type="entry name" value="TECTONIC-2"/>
    <property type="match status" value="1"/>
</dbReference>
<evidence type="ECO:0000256" key="6">
    <source>
        <dbReference type="SAM" id="Phobius"/>
    </source>
</evidence>
<reference evidence="10" key="1">
    <citation type="submission" date="2020-04" db="EMBL/GenBank/DDBJ databases">
        <authorList>
            <person name="Neveu A P."/>
        </authorList>
    </citation>
    <scope>NUCLEOTIDE SEQUENCE</scope>
    <source>
        <tissue evidence="10">Whole embryo</tissue>
    </source>
</reference>
<name>A0A6F9DV73_9ASCI</name>
<feature type="signal peptide" evidence="7">
    <location>
        <begin position="1"/>
        <end position="20"/>
    </location>
</feature>
<evidence type="ECO:0000259" key="9">
    <source>
        <dbReference type="Pfam" id="PF25752"/>
    </source>
</evidence>
<evidence type="ECO:0000256" key="5">
    <source>
        <dbReference type="ARBA" id="ARBA00023180"/>
    </source>
</evidence>
<gene>
    <name evidence="10" type="primary">Tctn2</name>
</gene>
<comment type="subunit">
    <text evidence="2">Part of the tectonic-like complex (also named B9 complex).</text>
</comment>
<sequence>MYFLSCKIIVFLFLAHFIFAQDVQVFPTTNTVNLEQFQLLVINLNQPTEISLNCSILEALSQDSFSNDALCLNGALPNSTDWSIQTPFVVLPSSVSFATLTIALNTSPASRLIQTLVVWCCNGVNLNASARVDVDVQPNIARNNNFSVPARVSLFPNPAYQNIAPCQCDLDVDLCDTDCCCDVMCTPEEQSTFQCIPGMFGGNFTTDDPQLCTTQQFDVPDYHQFTCIQRLNSPDLGLFFANVTGRQSVLTTQETDALLASATDFVFPSVSNTVQEPMQTTPYRNGDPIIIEILLNGTIIFGYLTLPQTSLSGQCLQNALVPFQNDSFAYCDVTVTTLNCAEGSILDFNNYVTNTTSIKSTPGGENANVNVTYRKDTSTTNYVKTNTGAASSSGVSLFNFTGSTGTIGPATNVVSPTVAGATCNNAVVSVTYFITWEGNRVTNVDVDVILADVPLTGTLPAEGTPPDNILSQSFTVRSSFINPPTVQRSGNPGYDVGLPVISGNQTVPNAIVDTTQEFKIWQPDSSGLCAQSGTAAPSFGQDMSTGCLLRLSKAEFGDCAALRSLVENNQRVLIPSGALVQVARFGNPNTTSFDSADWTSNVNITLSQANITNNTIPSQCDNIPSQVHIEFVTSLSGRIEGFPITEIVAVRVSWVRETWKLQCGGVGACTDGSATENFAVYSIVTFSSVPVTGTTTTNECDGDATCWPELLLPLRARFYSSQPTLLAERDFEYNLGWSLVVIYFALGAALLSLNWGKVGEAVLSAFPV</sequence>
<evidence type="ECO:0000256" key="3">
    <source>
        <dbReference type="ARBA" id="ARBA00022729"/>
    </source>
</evidence>
<organism evidence="10">
    <name type="scientific">Phallusia mammillata</name>
    <dbReference type="NCBI Taxonomy" id="59560"/>
    <lineage>
        <taxon>Eukaryota</taxon>
        <taxon>Metazoa</taxon>
        <taxon>Chordata</taxon>
        <taxon>Tunicata</taxon>
        <taxon>Ascidiacea</taxon>
        <taxon>Phlebobranchia</taxon>
        <taxon>Ascidiidae</taxon>
        <taxon>Phallusia</taxon>
    </lineage>
</organism>
<evidence type="ECO:0000256" key="1">
    <source>
        <dbReference type="ARBA" id="ARBA00007633"/>
    </source>
</evidence>
<dbReference type="GO" id="GO:0060271">
    <property type="term" value="P:cilium assembly"/>
    <property type="evidence" value="ECO:0007669"/>
    <property type="project" value="TreeGrafter"/>
</dbReference>
<feature type="domain" description="Tectonic-1-3 N-terminal" evidence="9">
    <location>
        <begin position="149"/>
        <end position="234"/>
    </location>
</feature>
<dbReference type="InterPro" id="IPR057724">
    <property type="entry name" value="TCTN1-3_N"/>
</dbReference>
<evidence type="ECO:0000256" key="2">
    <source>
        <dbReference type="ARBA" id="ARBA00011495"/>
    </source>
</evidence>
<feature type="chain" id="PRO_5026261694" evidence="7">
    <location>
        <begin position="21"/>
        <end position="768"/>
    </location>
</feature>
<evidence type="ECO:0000313" key="10">
    <source>
        <dbReference type="EMBL" id="CAB3266876.1"/>
    </source>
</evidence>
<dbReference type="Pfam" id="PF25752">
    <property type="entry name" value="DUF1619_N"/>
    <property type="match status" value="1"/>
</dbReference>
<dbReference type="InterPro" id="IPR040354">
    <property type="entry name" value="TCTN1-3"/>
</dbReference>
<feature type="transmembrane region" description="Helical" evidence="6">
    <location>
        <begin position="735"/>
        <end position="753"/>
    </location>
</feature>
<dbReference type="EMBL" id="LR791014">
    <property type="protein sequence ID" value="CAB3266876.1"/>
    <property type="molecule type" value="mRNA"/>
</dbReference>
<keyword evidence="6" id="KW-0472">Membrane</keyword>
<dbReference type="PANTHER" id="PTHR14611">
    <property type="entry name" value="TECTONIC FAMILY MEMBER"/>
    <property type="match status" value="1"/>
</dbReference>
<keyword evidence="5" id="KW-0325">Glycoprotein</keyword>
<dbReference type="InterPro" id="IPR011677">
    <property type="entry name" value="TCTN1-3_dom"/>
</dbReference>
<feature type="domain" description="Tectonic-1-3" evidence="8">
    <location>
        <begin position="489"/>
        <end position="658"/>
    </location>
</feature>
<evidence type="ECO:0000256" key="4">
    <source>
        <dbReference type="ARBA" id="ARBA00022794"/>
    </source>
</evidence>
<keyword evidence="3 7" id="KW-0732">Signal</keyword>
<evidence type="ECO:0000256" key="7">
    <source>
        <dbReference type="SAM" id="SignalP"/>
    </source>
</evidence>
<feature type="domain" description="Tectonic-1-3" evidence="8">
    <location>
        <begin position="282"/>
        <end position="476"/>
    </location>
</feature>
<dbReference type="Pfam" id="PF07773">
    <property type="entry name" value="TCTN_DUF1619"/>
    <property type="match status" value="2"/>
</dbReference>